<comment type="caution">
    <text evidence="1">The sequence shown here is derived from an EMBL/GenBank/DDBJ whole genome shotgun (WGS) entry which is preliminary data.</text>
</comment>
<dbReference type="Proteomes" id="UP000602510">
    <property type="component" value="Unassembled WGS sequence"/>
</dbReference>
<sequence length="180" mass="19800">MIVRVSDSDGTRVNGKWRMLRTFSLVYGMFDAQSDRSLLCDKVNGIINAVFAGQRNIGRAIRDQIDATPCSLNALGIAKRASPPYTSISSDVEITRDVVALNGANDGEEYEGRDLAPISMASAMNLTSSQFMDDNKRSAPTLIVRWPTLSNPRIQPPLVKPQEVRTLAIVPAHAPRRFLN</sequence>
<organism evidence="1 3">
    <name type="scientific">Phytophthora infestans</name>
    <name type="common">Potato late blight agent</name>
    <name type="synonym">Botrytis infestans</name>
    <dbReference type="NCBI Taxonomy" id="4787"/>
    <lineage>
        <taxon>Eukaryota</taxon>
        <taxon>Sar</taxon>
        <taxon>Stramenopiles</taxon>
        <taxon>Oomycota</taxon>
        <taxon>Peronosporomycetes</taxon>
        <taxon>Peronosporales</taxon>
        <taxon>Peronosporaceae</taxon>
        <taxon>Phytophthora</taxon>
    </lineage>
</organism>
<protein>
    <submittedName>
        <fullName evidence="1">Uncharacterized protein</fullName>
    </submittedName>
</protein>
<dbReference type="Proteomes" id="UP000704712">
    <property type="component" value="Unassembled WGS sequence"/>
</dbReference>
<reference evidence="1" key="1">
    <citation type="submission" date="2020-04" db="EMBL/GenBank/DDBJ databases">
        <title>Hybrid Assembly of Korean Phytophthora infestans isolates.</title>
        <authorList>
            <person name="Prokchorchik M."/>
            <person name="Lee Y."/>
            <person name="Seo J."/>
            <person name="Cho J.-H."/>
            <person name="Park Y.-E."/>
            <person name="Jang D.-C."/>
            <person name="Im J.-S."/>
            <person name="Choi J.-G."/>
            <person name="Park H.-J."/>
            <person name="Lee G.-B."/>
            <person name="Lee Y.-G."/>
            <person name="Hong S.-Y."/>
            <person name="Cho K."/>
            <person name="Sohn K.H."/>
        </authorList>
    </citation>
    <scope>NUCLEOTIDE SEQUENCE</scope>
    <source>
        <strain evidence="1">KR_1_A1</strain>
        <strain evidence="2">KR_2_A2</strain>
    </source>
</reference>
<gene>
    <name evidence="1" type="ORF">GN244_ATG11842</name>
    <name evidence="2" type="ORF">GN958_ATG12206</name>
</gene>
<dbReference type="EMBL" id="WSZM01000281">
    <property type="protein sequence ID" value="KAF4036111.1"/>
    <property type="molecule type" value="Genomic_DNA"/>
</dbReference>
<proteinExistence type="predicted"/>
<dbReference type="AlphaFoldDB" id="A0A833WT21"/>
<accession>A0A833WT21</accession>
<dbReference type="EMBL" id="JAACNO010001662">
    <property type="protein sequence ID" value="KAF4138595.1"/>
    <property type="molecule type" value="Genomic_DNA"/>
</dbReference>
<keyword evidence="3" id="KW-1185">Reference proteome</keyword>
<name>A0A833WT21_PHYIN</name>
<evidence type="ECO:0000313" key="1">
    <source>
        <dbReference type="EMBL" id="KAF4036111.1"/>
    </source>
</evidence>
<evidence type="ECO:0000313" key="2">
    <source>
        <dbReference type="EMBL" id="KAF4138595.1"/>
    </source>
</evidence>
<evidence type="ECO:0000313" key="3">
    <source>
        <dbReference type="Proteomes" id="UP000602510"/>
    </source>
</evidence>